<dbReference type="AlphaFoldDB" id="A0A978UV66"/>
<comment type="caution">
    <text evidence="3">The sequence shown here is derived from an EMBL/GenBank/DDBJ whole genome shotgun (WGS) entry which is preliminary data.</text>
</comment>
<protein>
    <recommendedName>
        <fullName evidence="2">FAR1 domain-containing protein</fullName>
    </recommendedName>
</protein>
<dbReference type="EMBL" id="JAEACU010000009">
    <property type="protein sequence ID" value="KAH7518766.1"/>
    <property type="molecule type" value="Genomic_DNA"/>
</dbReference>
<accession>A0A978UV66</accession>
<feature type="compositionally biased region" description="Polar residues" evidence="1">
    <location>
        <begin position="9"/>
        <end position="19"/>
    </location>
</feature>
<evidence type="ECO:0000313" key="4">
    <source>
        <dbReference type="Proteomes" id="UP000813462"/>
    </source>
</evidence>
<evidence type="ECO:0000259" key="2">
    <source>
        <dbReference type="Pfam" id="PF03101"/>
    </source>
</evidence>
<dbReference type="PANTHER" id="PTHR46328:SF15">
    <property type="entry name" value="PROTEIN FAR1-RELATED SEQUENCE 5-LIKE"/>
    <property type="match status" value="1"/>
</dbReference>
<dbReference type="PANTHER" id="PTHR46328">
    <property type="entry name" value="FAR-RED IMPAIRED RESPONSIVE (FAR1) FAMILY PROTEIN-RELATED"/>
    <property type="match status" value="1"/>
</dbReference>
<proteinExistence type="predicted"/>
<organism evidence="3 4">
    <name type="scientific">Ziziphus jujuba var. spinosa</name>
    <dbReference type="NCBI Taxonomy" id="714518"/>
    <lineage>
        <taxon>Eukaryota</taxon>
        <taxon>Viridiplantae</taxon>
        <taxon>Streptophyta</taxon>
        <taxon>Embryophyta</taxon>
        <taxon>Tracheophyta</taxon>
        <taxon>Spermatophyta</taxon>
        <taxon>Magnoliopsida</taxon>
        <taxon>eudicotyledons</taxon>
        <taxon>Gunneridae</taxon>
        <taxon>Pentapetalae</taxon>
        <taxon>rosids</taxon>
        <taxon>fabids</taxon>
        <taxon>Rosales</taxon>
        <taxon>Rhamnaceae</taxon>
        <taxon>Paliureae</taxon>
        <taxon>Ziziphus</taxon>
    </lineage>
</organism>
<sequence>MNLDVEVGTNETSGETDLVTNEEGPIPEPYVGMEFESEEAAKAFYDQYARRVGFVVRIDQCRRSEVDKRILSRRFSCNKQGFYLKAKYDYGPSRKPRTSMREGCKAMILVKVDKSGKWIITRFEKDHTHPLIVSQRPSWNSVDTKDRRIQELTMELENQDQVCRLYRELLLSFLKNVEEQTEQLSMKVGGVLNNIREFEPGIQKLSHNH</sequence>
<dbReference type="Proteomes" id="UP000813462">
    <property type="component" value="Unassembled WGS sequence"/>
</dbReference>
<dbReference type="OrthoDB" id="1880485at2759"/>
<dbReference type="Pfam" id="PF03101">
    <property type="entry name" value="FAR1"/>
    <property type="match status" value="1"/>
</dbReference>
<feature type="domain" description="FAR1" evidence="2">
    <location>
        <begin position="44"/>
        <end position="132"/>
    </location>
</feature>
<evidence type="ECO:0000256" key="1">
    <source>
        <dbReference type="SAM" id="MobiDB-lite"/>
    </source>
</evidence>
<evidence type="ECO:0000313" key="3">
    <source>
        <dbReference type="EMBL" id="KAH7518766.1"/>
    </source>
</evidence>
<dbReference type="InterPro" id="IPR004330">
    <property type="entry name" value="FAR1_DNA_bnd_dom"/>
</dbReference>
<feature type="region of interest" description="Disordered" evidence="1">
    <location>
        <begin position="1"/>
        <end position="23"/>
    </location>
</feature>
<reference evidence="3" key="1">
    <citation type="journal article" date="2021" name="Front. Plant Sci.">
        <title>Chromosome-Scale Genome Assembly for Chinese Sour Jujube and Insights Into Its Genome Evolution and Domestication Signature.</title>
        <authorList>
            <person name="Shen L.-Y."/>
            <person name="Luo H."/>
            <person name="Wang X.-L."/>
            <person name="Wang X.-M."/>
            <person name="Qiu X.-J."/>
            <person name="Liu H."/>
            <person name="Zhou S.-S."/>
            <person name="Jia K.-H."/>
            <person name="Nie S."/>
            <person name="Bao Y.-T."/>
            <person name="Zhang R.-G."/>
            <person name="Yun Q.-Z."/>
            <person name="Chai Y.-H."/>
            <person name="Lu J.-Y."/>
            <person name="Li Y."/>
            <person name="Zhao S.-W."/>
            <person name="Mao J.-F."/>
            <person name="Jia S.-G."/>
            <person name="Mao Y.-M."/>
        </authorList>
    </citation>
    <scope>NUCLEOTIDE SEQUENCE</scope>
    <source>
        <strain evidence="3">AT0</strain>
        <tissue evidence="3">Leaf</tissue>
    </source>
</reference>
<name>A0A978UV66_ZIZJJ</name>
<gene>
    <name evidence="3" type="ORF">FEM48_Zijuj09G0205900</name>
</gene>